<dbReference type="EMBL" id="SGPM01000039">
    <property type="protein sequence ID" value="THH31738.1"/>
    <property type="molecule type" value="Genomic_DNA"/>
</dbReference>
<dbReference type="PANTHER" id="PTHR40465">
    <property type="entry name" value="CHROMOSOME 1, WHOLE GENOME SHOTGUN SEQUENCE"/>
    <property type="match status" value="1"/>
</dbReference>
<name>A0A4S4N1S5_9APHY</name>
<feature type="transmembrane region" description="Helical" evidence="2">
    <location>
        <begin position="125"/>
        <end position="151"/>
    </location>
</feature>
<comment type="caution">
    <text evidence="4">The sequence shown here is derived from an EMBL/GenBank/DDBJ whole genome shotgun (WGS) entry which is preliminary data.</text>
</comment>
<evidence type="ECO:0000313" key="5">
    <source>
        <dbReference type="Proteomes" id="UP000308730"/>
    </source>
</evidence>
<feature type="transmembrane region" description="Helical" evidence="2">
    <location>
        <begin position="89"/>
        <end position="113"/>
    </location>
</feature>
<dbReference type="AlphaFoldDB" id="A0A4S4N1S5"/>
<accession>A0A4S4N1S5</accession>
<protein>
    <recommendedName>
        <fullName evidence="3">DUF6534 domain-containing protein</fullName>
    </recommendedName>
</protein>
<feature type="domain" description="DUF6534" evidence="3">
    <location>
        <begin position="137"/>
        <end position="207"/>
    </location>
</feature>
<dbReference type="Pfam" id="PF20152">
    <property type="entry name" value="DUF6534"/>
    <property type="match status" value="1"/>
</dbReference>
<reference evidence="4 5" key="1">
    <citation type="submission" date="2019-02" db="EMBL/GenBank/DDBJ databases">
        <title>Genome sequencing of the rare red list fungi Antrodiella citrinella (Flaviporus citrinellus).</title>
        <authorList>
            <person name="Buettner E."/>
            <person name="Kellner H."/>
        </authorList>
    </citation>
    <scope>NUCLEOTIDE SEQUENCE [LARGE SCALE GENOMIC DNA]</scope>
    <source>
        <strain evidence="4 5">DSM 108506</strain>
    </source>
</reference>
<dbReference type="PANTHER" id="PTHR40465:SF1">
    <property type="entry name" value="DUF6534 DOMAIN-CONTAINING PROTEIN"/>
    <property type="match status" value="1"/>
</dbReference>
<evidence type="ECO:0000256" key="1">
    <source>
        <dbReference type="SAM" id="MobiDB-lite"/>
    </source>
</evidence>
<feature type="compositionally biased region" description="Basic and acidic residues" evidence="1">
    <location>
        <begin position="263"/>
        <end position="284"/>
    </location>
</feature>
<sequence>MASIPTVQELIGGYVIETFVAFVLYGIFIAQTYVYAMSCVKDPRYLKLCIICIVVLETLHTAVMAHIVYANTISGFGDLAVSGQILWSGAASVLFQTLLTVFVESSYIWRIYILDDAASGLCTTLYTLVLVSLSLSSLLDLMIASSFVYYLWKNKTGFRRRTSMTLSPLTYGSKFILMKDSLLFAGFYLITSKVYANALMGTLNARDILRQMSTPTSGSSHATDTMRFQSRDPTKPLRIDIFQEMSEIVRSETPAEGPCTSDFVHEKRDRSHGNYDSAKEYHLC</sequence>
<keyword evidence="2" id="KW-0812">Transmembrane</keyword>
<dbReference type="InterPro" id="IPR045339">
    <property type="entry name" value="DUF6534"/>
</dbReference>
<feature type="transmembrane region" description="Helical" evidence="2">
    <location>
        <begin position="12"/>
        <end position="36"/>
    </location>
</feature>
<feature type="transmembrane region" description="Helical" evidence="2">
    <location>
        <begin position="48"/>
        <end position="69"/>
    </location>
</feature>
<organism evidence="4 5">
    <name type="scientific">Antrodiella citrinella</name>
    <dbReference type="NCBI Taxonomy" id="2447956"/>
    <lineage>
        <taxon>Eukaryota</taxon>
        <taxon>Fungi</taxon>
        <taxon>Dikarya</taxon>
        <taxon>Basidiomycota</taxon>
        <taxon>Agaricomycotina</taxon>
        <taxon>Agaricomycetes</taxon>
        <taxon>Polyporales</taxon>
        <taxon>Steccherinaceae</taxon>
        <taxon>Antrodiella</taxon>
    </lineage>
</organism>
<dbReference type="Proteomes" id="UP000308730">
    <property type="component" value="Unassembled WGS sequence"/>
</dbReference>
<gene>
    <name evidence="4" type="ORF">EUX98_g2449</name>
</gene>
<feature type="region of interest" description="Disordered" evidence="1">
    <location>
        <begin position="253"/>
        <end position="284"/>
    </location>
</feature>
<evidence type="ECO:0000259" key="3">
    <source>
        <dbReference type="Pfam" id="PF20152"/>
    </source>
</evidence>
<evidence type="ECO:0000313" key="4">
    <source>
        <dbReference type="EMBL" id="THH31738.1"/>
    </source>
</evidence>
<proteinExistence type="predicted"/>
<keyword evidence="2" id="KW-0472">Membrane</keyword>
<dbReference type="OrthoDB" id="3270417at2759"/>
<evidence type="ECO:0000256" key="2">
    <source>
        <dbReference type="SAM" id="Phobius"/>
    </source>
</evidence>
<keyword evidence="2" id="KW-1133">Transmembrane helix</keyword>
<keyword evidence="5" id="KW-1185">Reference proteome</keyword>